<organism evidence="2">
    <name type="scientific">Cuerna arida</name>
    <dbReference type="NCBI Taxonomy" id="1464854"/>
    <lineage>
        <taxon>Eukaryota</taxon>
        <taxon>Metazoa</taxon>
        <taxon>Ecdysozoa</taxon>
        <taxon>Arthropoda</taxon>
        <taxon>Hexapoda</taxon>
        <taxon>Insecta</taxon>
        <taxon>Pterygota</taxon>
        <taxon>Neoptera</taxon>
        <taxon>Paraneoptera</taxon>
        <taxon>Hemiptera</taxon>
        <taxon>Auchenorrhyncha</taxon>
        <taxon>Membracoidea</taxon>
        <taxon>Cicadellidae</taxon>
        <taxon>Cicadellinae</taxon>
        <taxon>Proconiini</taxon>
        <taxon>Cuerna</taxon>
    </lineage>
</organism>
<reference evidence="2" key="1">
    <citation type="submission" date="2015-11" db="EMBL/GenBank/DDBJ databases">
        <title>De novo transcriptome assembly of four potential Pierce s Disease insect vectors from Arizona vineyards.</title>
        <authorList>
            <person name="Tassone E.E."/>
        </authorList>
    </citation>
    <scope>NUCLEOTIDE SEQUENCE</scope>
</reference>
<gene>
    <name evidence="2" type="ORF">g.13522</name>
</gene>
<feature type="transmembrane region" description="Helical" evidence="1">
    <location>
        <begin position="250"/>
        <end position="272"/>
    </location>
</feature>
<name>A0A1B6FSX3_9HEMI</name>
<proteinExistence type="predicted"/>
<keyword evidence="1" id="KW-1133">Transmembrane helix</keyword>
<feature type="transmembrane region" description="Helical" evidence="1">
    <location>
        <begin position="79"/>
        <end position="101"/>
    </location>
</feature>
<dbReference type="AlphaFoldDB" id="A0A1B6FSX3"/>
<keyword evidence="1" id="KW-0472">Membrane</keyword>
<feature type="transmembrane region" description="Helical" evidence="1">
    <location>
        <begin position="48"/>
        <end position="67"/>
    </location>
</feature>
<dbReference type="EMBL" id="GECZ01016656">
    <property type="protein sequence ID" value="JAS53113.1"/>
    <property type="molecule type" value="Transcribed_RNA"/>
</dbReference>
<protein>
    <submittedName>
        <fullName evidence="2">Uncharacterized protein</fullName>
    </submittedName>
</protein>
<keyword evidence="1" id="KW-0812">Transmembrane</keyword>
<accession>A0A1B6FSX3</accession>
<sequence length="305" mass="34502">MALSSFCGLLTLQVGASILAAVFMTLAAVILAANIFDYHNTNDGWPISLILMILFVVGLIIIALLMFASSYTESRTLALASVVLIIILFCYWIILCCFSFVSNPQHTNSICIQTRCPETFWIANLGYRKQHVRSAEDPDSRKKRFIYEDDINTVELATLYDLDKSFGGSVKSNKYVVQNKKNNISEPLSNADRENSALQNFISEQNNTSIQESPIKSKNINFHNLATDYDYQHFLKPSHNNTGEDEGSRYIYGFAFIGAVILFVANALFLLFSALTMWSWASELDWADYYVEDEPVVVVEETYDY</sequence>
<evidence type="ECO:0000313" key="2">
    <source>
        <dbReference type="EMBL" id="JAS53113.1"/>
    </source>
</evidence>
<evidence type="ECO:0000256" key="1">
    <source>
        <dbReference type="SAM" id="Phobius"/>
    </source>
</evidence>